<dbReference type="AlphaFoldDB" id="A0A4Q8D0A4"/>
<dbReference type="EMBL" id="SHLI01000001">
    <property type="protein sequence ID" value="RZU98728.1"/>
    <property type="molecule type" value="Genomic_DNA"/>
</dbReference>
<dbReference type="OrthoDB" id="6699890at2"/>
<protein>
    <submittedName>
        <fullName evidence="1">Uncharacterized protein</fullName>
    </submittedName>
</protein>
<gene>
    <name evidence="1" type="ORF">EV698_0989</name>
</gene>
<name>A0A4Q8D0A4_9GAMM</name>
<sequence length="145" mass="16634">MPGTPSIECQTFTIDGFDYALVLPECGGLTLALTNGYLSGRGPLRGIYEEDDPFEKWEDYDPRIEVFDDITLGINGFRLIREARNRINGWANRVRPSYFFISPSTDRKAPVYDRICALLARRIKGYHYQQIEGSHQFYRLHGGHA</sequence>
<dbReference type="RefSeq" id="WP_130503016.1">
    <property type="nucleotide sequence ID" value="NZ_SHLI01000001.1"/>
</dbReference>
<reference evidence="1 2" key="1">
    <citation type="submission" date="2019-02" db="EMBL/GenBank/DDBJ databases">
        <title>Genomic Encyclopedia of Type Strains, Phase IV (KMG-IV): sequencing the most valuable type-strain genomes for metagenomic binning, comparative biology and taxonomic classification.</title>
        <authorList>
            <person name="Goeker M."/>
        </authorList>
    </citation>
    <scope>NUCLEOTIDE SEQUENCE [LARGE SCALE GENOMIC DNA]</scope>
    <source>
        <strain evidence="1 2">DSM 21056</strain>
    </source>
</reference>
<comment type="caution">
    <text evidence="1">The sequence shown here is derived from an EMBL/GenBank/DDBJ whole genome shotgun (WGS) entry which is preliminary data.</text>
</comment>
<keyword evidence="2" id="KW-1185">Reference proteome</keyword>
<dbReference type="Proteomes" id="UP000292298">
    <property type="component" value="Unassembled WGS sequence"/>
</dbReference>
<organism evidence="1 2">
    <name type="scientific">Spiribacter vilamensis</name>
    <dbReference type="NCBI Taxonomy" id="531306"/>
    <lineage>
        <taxon>Bacteria</taxon>
        <taxon>Pseudomonadati</taxon>
        <taxon>Pseudomonadota</taxon>
        <taxon>Gammaproteobacteria</taxon>
        <taxon>Chromatiales</taxon>
        <taxon>Ectothiorhodospiraceae</taxon>
        <taxon>Spiribacter</taxon>
    </lineage>
</organism>
<accession>A0A4Q8D0A4</accession>
<evidence type="ECO:0000313" key="2">
    <source>
        <dbReference type="Proteomes" id="UP000292298"/>
    </source>
</evidence>
<proteinExistence type="predicted"/>
<evidence type="ECO:0000313" key="1">
    <source>
        <dbReference type="EMBL" id="RZU98728.1"/>
    </source>
</evidence>